<keyword evidence="3" id="KW-1185">Reference proteome</keyword>
<dbReference type="EMBL" id="MK838112">
    <property type="protein sequence ID" value="QDH46621.1"/>
    <property type="molecule type" value="Genomic_DNA"/>
</dbReference>
<evidence type="ECO:0000313" key="2">
    <source>
        <dbReference type="EMBL" id="QDH46621.1"/>
    </source>
</evidence>
<evidence type="ECO:0000313" key="3">
    <source>
        <dbReference type="Proteomes" id="UP000319466"/>
    </source>
</evidence>
<sequence>MITILIWALVVIQFGCLIYALVKNKNPWEVLGGFSIWGVIPVIILNMISHSLAIT</sequence>
<protein>
    <submittedName>
        <fullName evidence="2">Uncharacterized protein</fullName>
    </submittedName>
</protein>
<feature type="transmembrane region" description="Helical" evidence="1">
    <location>
        <begin position="34"/>
        <end position="54"/>
    </location>
</feature>
<feature type="transmembrane region" description="Helical" evidence="1">
    <location>
        <begin position="5"/>
        <end position="22"/>
    </location>
</feature>
<keyword evidence="1" id="KW-0472">Membrane</keyword>
<evidence type="ECO:0000256" key="1">
    <source>
        <dbReference type="SAM" id="Phobius"/>
    </source>
</evidence>
<proteinExistence type="predicted"/>
<name>A0A514A039_9CAUD</name>
<organism evidence="2 3">
    <name type="scientific">Aeromonas phage LAh_6</name>
    <dbReference type="NCBI Taxonomy" id="2591030"/>
    <lineage>
        <taxon>Viruses</taxon>
        <taxon>Duplodnaviria</taxon>
        <taxon>Heunggongvirae</taxon>
        <taxon>Uroviricota</taxon>
        <taxon>Caudoviricetes</taxon>
        <taxon>Grimontviridae</taxon>
        <taxon>Lahexavirus</taxon>
        <taxon>Lahexavirus LAh6</taxon>
    </lineage>
</organism>
<gene>
    <name evidence="2" type="ORF">LAh6_99</name>
</gene>
<keyword evidence="1" id="KW-1133">Transmembrane helix</keyword>
<dbReference type="Proteomes" id="UP000319466">
    <property type="component" value="Segment"/>
</dbReference>
<keyword evidence="1" id="KW-0812">Transmembrane</keyword>
<accession>A0A514A039</accession>
<reference evidence="2 3" key="1">
    <citation type="submission" date="2019-04" db="EMBL/GenBank/DDBJ databases">
        <title>Novel bacteriophages capable of disrupting biofilms from clinical strains of Aeromonas hydrophila with intrinsic antibiotic resistance.</title>
        <authorList>
            <person name="Kabwe M."/>
            <person name="Brown T.L."/>
            <person name="Speirs L."/>
            <person name="Ku H."/>
            <person name="Leach M."/>
            <person name="Chan H.T."/>
            <person name="Petrovski S."/>
            <person name="Lock P."/>
            <person name="Tucci J."/>
        </authorList>
    </citation>
    <scope>NUCLEOTIDE SEQUENCE [LARGE SCALE GENOMIC DNA]</scope>
</reference>